<dbReference type="SUPFAM" id="SSF55781">
    <property type="entry name" value="GAF domain-like"/>
    <property type="match status" value="1"/>
</dbReference>
<dbReference type="PANTHER" id="PTHR43156">
    <property type="entry name" value="STAGE II SPORULATION PROTEIN E-RELATED"/>
    <property type="match status" value="1"/>
</dbReference>
<dbReference type="PROSITE" id="PS50112">
    <property type="entry name" value="PAS"/>
    <property type="match status" value="1"/>
</dbReference>
<evidence type="ECO:0000313" key="4">
    <source>
        <dbReference type="EMBL" id="MFC5223472.1"/>
    </source>
</evidence>
<organism evidence="4 5">
    <name type="scientific">Streptomyces fimbriatus</name>
    <dbReference type="NCBI Taxonomy" id="68197"/>
    <lineage>
        <taxon>Bacteria</taxon>
        <taxon>Bacillati</taxon>
        <taxon>Actinomycetota</taxon>
        <taxon>Actinomycetes</taxon>
        <taxon>Kitasatosporales</taxon>
        <taxon>Streptomycetaceae</taxon>
        <taxon>Streptomyces</taxon>
    </lineage>
</organism>
<dbReference type="RefSeq" id="WP_344643088.1">
    <property type="nucleotide sequence ID" value="NZ_BAAASS010000003.1"/>
</dbReference>
<gene>
    <name evidence="4" type="ORF">ACFPN6_02425</name>
</gene>
<dbReference type="InterPro" id="IPR013655">
    <property type="entry name" value="PAS_fold_3"/>
</dbReference>
<keyword evidence="5" id="KW-1185">Reference proteome</keyword>
<feature type="domain" description="PAS" evidence="3">
    <location>
        <begin position="134"/>
        <end position="204"/>
    </location>
</feature>
<keyword evidence="1" id="KW-0378">Hydrolase</keyword>
<protein>
    <submittedName>
        <fullName evidence="4">SpoIIE family protein phosphatase</fullName>
    </submittedName>
</protein>
<feature type="compositionally biased region" description="Basic residues" evidence="2">
    <location>
        <begin position="681"/>
        <end position="692"/>
    </location>
</feature>
<dbReference type="SMART" id="SM00331">
    <property type="entry name" value="PP2C_SIG"/>
    <property type="match status" value="1"/>
</dbReference>
<dbReference type="Proteomes" id="UP001596156">
    <property type="component" value="Unassembled WGS sequence"/>
</dbReference>
<dbReference type="SMART" id="SM00091">
    <property type="entry name" value="PAS"/>
    <property type="match status" value="2"/>
</dbReference>
<dbReference type="InterPro" id="IPR001610">
    <property type="entry name" value="PAC"/>
</dbReference>
<proteinExistence type="predicted"/>
<dbReference type="InterPro" id="IPR029016">
    <property type="entry name" value="GAF-like_dom_sf"/>
</dbReference>
<dbReference type="SUPFAM" id="SSF55785">
    <property type="entry name" value="PYP-like sensor domain (PAS domain)"/>
    <property type="match status" value="2"/>
</dbReference>
<evidence type="ECO:0000256" key="1">
    <source>
        <dbReference type="ARBA" id="ARBA00022801"/>
    </source>
</evidence>
<dbReference type="SMART" id="SM00086">
    <property type="entry name" value="PAC"/>
    <property type="match status" value="1"/>
</dbReference>
<dbReference type="Pfam" id="PF08447">
    <property type="entry name" value="PAS_3"/>
    <property type="match status" value="1"/>
</dbReference>
<dbReference type="Gene3D" id="3.30.450.20">
    <property type="entry name" value="PAS domain"/>
    <property type="match status" value="2"/>
</dbReference>
<dbReference type="InterPro" id="IPR035965">
    <property type="entry name" value="PAS-like_dom_sf"/>
</dbReference>
<dbReference type="NCBIfam" id="TIGR00229">
    <property type="entry name" value="sensory_box"/>
    <property type="match status" value="1"/>
</dbReference>
<feature type="region of interest" description="Disordered" evidence="2">
    <location>
        <begin position="668"/>
        <end position="692"/>
    </location>
</feature>
<comment type="caution">
    <text evidence="4">The sequence shown here is derived from an EMBL/GenBank/DDBJ whole genome shotgun (WGS) entry which is preliminary data.</text>
</comment>
<dbReference type="Pfam" id="PF08448">
    <property type="entry name" value="PAS_4"/>
    <property type="match status" value="1"/>
</dbReference>
<dbReference type="InterPro" id="IPR052016">
    <property type="entry name" value="Bact_Sigma-Reg"/>
</dbReference>
<dbReference type="InterPro" id="IPR001932">
    <property type="entry name" value="PPM-type_phosphatase-like_dom"/>
</dbReference>
<sequence length="692" mass="76012">MRLEMFDPAPIGVVFTEGPEHRLAYTNELYRKIFGDRPLGRPIRQAFPDLEQSGYFDIFDRVLATGKAEVLTAVPVGLAFSDATDEGTRYFTFSLSPGTTSDGRQGVLGVLVEVTEQVTAAERIRVLSEERRRALQRYRSLVRAGTQMVWVTGPKGGVIEPSPGWERVTGQSWEEFRGDGWIDAVHPDDRTAILEEWGRALEEVRPLFTHTYRLRLATGGYRHFAVAAAPVRDGDTVIEWVGTCRDVEQEWQDARREELLARATAVTADTAQLDEMLAALTRVIVPALADSCTMYLLPQALHRTPGTALTAERVAAVIRDGHPDLPPHHAEHLGPGSPLARAADQRRPVHAVFPPGSPPPDLAPPAAEPWLAHDANSVVVLPVVVDGTAAALVAASVTGDRPPLGPPEISLLQTLLERAHTPLSNALEYQRTRQVALALQRSLLTEPPDVPGLDIAVRYRPSTSAAEVGGDWYDSFVLRDGATVLTIGDVSGHDLPAAVTMSQLRNMLRGLTLDRQEPTGTILRRLDVSLQTLYLECTATCILTRVERPAPGRFQIHYSVAGHPPPLLVEADGTARFLTEGRSPMLGLVPHPEYSSALEPLPPGSTLLLYTDGLVERREEDLTVGLERLRHHASIAVRRPLEAFCDELLADLLTVDNDDDVAMVALRLPAPPADDRDHRDGRLHRNHERPDR</sequence>
<name>A0ABW0D1X2_STRFI</name>
<dbReference type="Pfam" id="PF07228">
    <property type="entry name" value="SpoIIE"/>
    <property type="match status" value="1"/>
</dbReference>
<dbReference type="EMBL" id="JBHSKL010000003">
    <property type="protein sequence ID" value="MFC5223472.1"/>
    <property type="molecule type" value="Genomic_DNA"/>
</dbReference>
<dbReference type="InterPro" id="IPR013656">
    <property type="entry name" value="PAS_4"/>
</dbReference>
<dbReference type="Gene3D" id="3.60.40.10">
    <property type="entry name" value="PPM-type phosphatase domain"/>
    <property type="match status" value="1"/>
</dbReference>
<dbReference type="InterPro" id="IPR036457">
    <property type="entry name" value="PPM-type-like_dom_sf"/>
</dbReference>
<dbReference type="SUPFAM" id="SSF81606">
    <property type="entry name" value="PP2C-like"/>
    <property type="match status" value="1"/>
</dbReference>
<dbReference type="PANTHER" id="PTHR43156:SF2">
    <property type="entry name" value="STAGE II SPORULATION PROTEIN E"/>
    <property type="match status" value="1"/>
</dbReference>
<evidence type="ECO:0000313" key="5">
    <source>
        <dbReference type="Proteomes" id="UP001596156"/>
    </source>
</evidence>
<evidence type="ECO:0000256" key="2">
    <source>
        <dbReference type="SAM" id="MobiDB-lite"/>
    </source>
</evidence>
<evidence type="ECO:0000259" key="3">
    <source>
        <dbReference type="PROSITE" id="PS50112"/>
    </source>
</evidence>
<dbReference type="CDD" id="cd00130">
    <property type="entry name" value="PAS"/>
    <property type="match status" value="1"/>
</dbReference>
<reference evidence="5" key="1">
    <citation type="journal article" date="2019" name="Int. J. Syst. Evol. Microbiol.">
        <title>The Global Catalogue of Microorganisms (GCM) 10K type strain sequencing project: providing services to taxonomists for standard genome sequencing and annotation.</title>
        <authorList>
            <consortium name="The Broad Institute Genomics Platform"/>
            <consortium name="The Broad Institute Genome Sequencing Center for Infectious Disease"/>
            <person name="Wu L."/>
            <person name="Ma J."/>
        </authorList>
    </citation>
    <scope>NUCLEOTIDE SEQUENCE [LARGE SCALE GENOMIC DNA]</scope>
    <source>
        <strain evidence="5">CCM 8479</strain>
    </source>
</reference>
<accession>A0ABW0D1X2</accession>
<dbReference type="InterPro" id="IPR000014">
    <property type="entry name" value="PAS"/>
</dbReference>
<dbReference type="Gene3D" id="3.30.450.40">
    <property type="match status" value="1"/>
</dbReference>